<dbReference type="EC" id="3.1.4.-" evidence="5"/>
<dbReference type="EMBL" id="JAFJYH010000654">
    <property type="protein sequence ID" value="KAG4410589.1"/>
    <property type="molecule type" value="Genomic_DNA"/>
</dbReference>
<evidence type="ECO:0000313" key="7">
    <source>
        <dbReference type="EMBL" id="KAG4410589.1"/>
    </source>
</evidence>
<evidence type="ECO:0000313" key="8">
    <source>
        <dbReference type="Proteomes" id="UP000664132"/>
    </source>
</evidence>
<evidence type="ECO:0000256" key="1">
    <source>
        <dbReference type="ARBA" id="ARBA00022722"/>
    </source>
</evidence>
<name>A0A8H7SZ52_9HELO</name>
<dbReference type="Gene3D" id="3.90.1140.10">
    <property type="entry name" value="Cyclic phosphodiesterase"/>
    <property type="match status" value="1"/>
</dbReference>
<evidence type="ECO:0000256" key="5">
    <source>
        <dbReference type="HAMAP-Rule" id="MF_03040"/>
    </source>
</evidence>
<dbReference type="InterPro" id="IPR027521">
    <property type="entry name" value="Usb1"/>
</dbReference>
<feature type="region of interest" description="Disordered" evidence="6">
    <location>
        <begin position="213"/>
        <end position="244"/>
    </location>
</feature>
<comment type="caution">
    <text evidence="7">The sequence shown here is derived from an EMBL/GenBank/DDBJ whole genome shotgun (WGS) entry which is preliminary data.</text>
</comment>
<protein>
    <recommendedName>
        <fullName evidence="5">U6 snRNA phosphodiesterase</fullName>
        <ecNumber evidence="5">3.1.4.-</ecNumber>
    </recommendedName>
</protein>
<feature type="active site" description="Proton donor/acceptor" evidence="5">
    <location>
        <position position="264"/>
    </location>
</feature>
<keyword evidence="4 5" id="KW-0539">Nucleus</keyword>
<keyword evidence="8" id="KW-1185">Reference proteome</keyword>
<proteinExistence type="inferred from homology"/>
<dbReference type="Proteomes" id="UP000664132">
    <property type="component" value="Unassembled WGS sequence"/>
</dbReference>
<dbReference type="GO" id="GO:1990838">
    <property type="term" value="F:poly(U)-specific exoribonuclease activity, producing 3' uridine cyclic phosphate ends"/>
    <property type="evidence" value="ECO:0007669"/>
    <property type="project" value="UniProtKB-UniRule"/>
</dbReference>
<feature type="region of interest" description="Disordered" evidence="6">
    <location>
        <begin position="1"/>
        <end position="45"/>
    </location>
</feature>
<dbReference type="HAMAP" id="MF_03040">
    <property type="entry name" value="USB1"/>
    <property type="match status" value="1"/>
</dbReference>
<evidence type="ECO:0000256" key="6">
    <source>
        <dbReference type="SAM" id="MobiDB-lite"/>
    </source>
</evidence>
<dbReference type="AlphaFoldDB" id="A0A8H7SZ52"/>
<comment type="subcellular location">
    <subcellularLocation>
        <location evidence="5">Nucleus</location>
    </subcellularLocation>
</comment>
<accession>A0A8H7SZ52</accession>
<evidence type="ECO:0000256" key="2">
    <source>
        <dbReference type="ARBA" id="ARBA00022801"/>
    </source>
</evidence>
<keyword evidence="3" id="KW-0456">Lyase</keyword>
<dbReference type="OrthoDB" id="49151at2759"/>
<comment type="similarity">
    <text evidence="5">Belongs to the 2H phosphoesterase superfamily. USB1 family.</text>
</comment>
<gene>
    <name evidence="5" type="primary">USB1</name>
    <name evidence="7" type="ORF">IFR04_016275</name>
</gene>
<dbReference type="GO" id="GO:0016829">
    <property type="term" value="F:lyase activity"/>
    <property type="evidence" value="ECO:0007669"/>
    <property type="project" value="UniProtKB-KW"/>
</dbReference>
<reference evidence="7" key="1">
    <citation type="submission" date="2021-02" db="EMBL/GenBank/DDBJ databases">
        <title>Genome sequence Cadophora malorum strain M34.</title>
        <authorList>
            <person name="Stefanovic E."/>
            <person name="Vu D."/>
            <person name="Scully C."/>
            <person name="Dijksterhuis J."/>
            <person name="Roader J."/>
            <person name="Houbraken J."/>
        </authorList>
    </citation>
    <scope>NUCLEOTIDE SEQUENCE</scope>
    <source>
        <strain evidence="7">M34</strain>
    </source>
</reference>
<sequence length="324" mass="36410">MALVDYPSSDEEDNNETPKLESSTENSSLKRKHEQSSGLPPLPSKFHNLYASTTRVSTRDDPSLHEGRKRVIPHIEGNWPTHIYIEWYPSTTEDVSLSKLISALQKETSLDAATRVHSFVTSDVGVPLPLHVSLSRSLGFLAPEKDEFVDSLGRALKVSGVRPFDITFTGVKWVSNFEKTRWFLVLSIPKPESDGLNKLLHVCNSVVKQYGQPPLYPKPPTGPAFTPRKKQHKRSSQENSRAPYNKIHSNMDWTDMQDATDTLHISLAWTLQNPSKDLLELTDTVAKDHLKLLQEIEVRVNEIKCKVGNIVTSMPLPRQASDLG</sequence>
<keyword evidence="1 5" id="KW-0540">Nuclease</keyword>
<dbReference type="GO" id="GO:0005634">
    <property type="term" value="C:nucleus"/>
    <property type="evidence" value="ECO:0007669"/>
    <property type="project" value="UniProtKB-SubCell"/>
</dbReference>
<evidence type="ECO:0000256" key="3">
    <source>
        <dbReference type="ARBA" id="ARBA00023239"/>
    </source>
</evidence>
<dbReference type="GO" id="GO:0034477">
    <property type="term" value="P:U6 snRNA 3'-end processing"/>
    <property type="evidence" value="ECO:0007669"/>
    <property type="project" value="UniProtKB-UniRule"/>
</dbReference>
<dbReference type="PANTHER" id="PTHR13522:SF3">
    <property type="entry name" value="U6 SNRNA PHOSPHODIESTERASE 1"/>
    <property type="match status" value="1"/>
</dbReference>
<organism evidence="7 8">
    <name type="scientific">Cadophora malorum</name>
    <dbReference type="NCBI Taxonomy" id="108018"/>
    <lineage>
        <taxon>Eukaryota</taxon>
        <taxon>Fungi</taxon>
        <taxon>Dikarya</taxon>
        <taxon>Ascomycota</taxon>
        <taxon>Pezizomycotina</taxon>
        <taxon>Leotiomycetes</taxon>
        <taxon>Helotiales</taxon>
        <taxon>Ploettnerulaceae</taxon>
        <taxon>Cadophora</taxon>
    </lineage>
</organism>
<comment type="function">
    <text evidence="5">Phosphodiesterase responsible for the U6 snRNA 3' end processing. Acts as an exoribonuclease (RNase) responsible for trimming the poly(U) tract of the last nucleotides in the pre-U6 snRNA molecule, leading to the formation of mature U6 snRNA.</text>
</comment>
<keyword evidence="2 5" id="KW-0378">Hydrolase</keyword>
<feature type="active site" description="Proton donor/acceptor" evidence="5">
    <location>
        <position position="131"/>
    </location>
</feature>
<dbReference type="Pfam" id="PF09749">
    <property type="entry name" value="HVSL"/>
    <property type="match status" value="1"/>
</dbReference>
<dbReference type="PANTHER" id="PTHR13522">
    <property type="entry name" value="U6 SNRNA PHOSPHODIESTERASE 1"/>
    <property type="match status" value="1"/>
</dbReference>
<evidence type="ECO:0000256" key="4">
    <source>
        <dbReference type="ARBA" id="ARBA00023242"/>
    </source>
</evidence>